<dbReference type="PANTHER" id="PTHR24305">
    <property type="entry name" value="CYTOCHROME P450"/>
    <property type="match status" value="1"/>
</dbReference>
<dbReference type="PANTHER" id="PTHR24305:SF210">
    <property type="entry name" value="CYTOCHROME P450 MONOOXYGENASE ASQL-RELATED"/>
    <property type="match status" value="1"/>
</dbReference>
<dbReference type="GO" id="GO:0016705">
    <property type="term" value="F:oxidoreductase activity, acting on paired donors, with incorporation or reduction of molecular oxygen"/>
    <property type="evidence" value="ECO:0007669"/>
    <property type="project" value="InterPro"/>
</dbReference>
<feature type="binding site" description="axial binding residue" evidence="8">
    <location>
        <position position="454"/>
    </location>
    <ligand>
        <name>heme</name>
        <dbReference type="ChEBI" id="CHEBI:30413"/>
    </ligand>
    <ligandPart>
        <name>Fe</name>
        <dbReference type="ChEBI" id="CHEBI:18248"/>
    </ligandPart>
</feature>
<evidence type="ECO:0000313" key="12">
    <source>
        <dbReference type="Proteomes" id="UP000265631"/>
    </source>
</evidence>
<dbReference type="EMBL" id="PXXK01000193">
    <property type="protein sequence ID" value="RFN48844.1"/>
    <property type="molecule type" value="Genomic_DNA"/>
</dbReference>
<dbReference type="PRINTS" id="PR00385">
    <property type="entry name" value="P450"/>
</dbReference>
<protein>
    <submittedName>
        <fullName evidence="11">Isotrichodermin c-15 hydroxylase</fullName>
    </submittedName>
</protein>
<evidence type="ECO:0000256" key="7">
    <source>
        <dbReference type="ARBA" id="ARBA00023033"/>
    </source>
</evidence>
<dbReference type="PRINTS" id="PR00463">
    <property type="entry name" value="EP450I"/>
</dbReference>
<evidence type="ECO:0000256" key="3">
    <source>
        <dbReference type="ARBA" id="ARBA00022617"/>
    </source>
</evidence>
<dbReference type="Gene3D" id="1.10.630.10">
    <property type="entry name" value="Cytochrome P450"/>
    <property type="match status" value="1"/>
</dbReference>
<keyword evidence="10" id="KW-0472">Membrane</keyword>
<sequence>MAVLHSDLVSSLTLSGGLAILASALVLYTTIRTIYNVFFHPLSKVPGPKLYATTQLPYLWNITRGQWMYRLMDLHDQYGPVVRYAPNDVSFITADAYKNIYGHKTSGAKIFEKDLRAYRQKRPAPNLIIANHEDHKRQRKLLSHAFSQKALRGQEGLINHYVDLFIERLTQKAQQGEAVNMVAWYNFATFDLIGHLALGQPFGCLESGNYHPWVRRIFHTMKSVSFSQALVRLGLRDYIPMLTPKRLQKATEEHWQFTEHAAGARLDAKDTNSQDFMSYILRYNDERGMSRPEILENSSLLIIAGSETTATLLSGATYFLLTNPEKCEKLVKEIRSTFASEDEITANAVDHLKYLLAVLSESFRLYPPVADVRTLDPPVAAGLPRITPVGGEFMEGYYIPEKTSVSVPQLPAYRSSQNFRNPEQFVPERWLDDPLYANDSRAVVQPFSMGPRDCLGKNLAYVEMRLILTRLLWKFDLELMPESRDWYDQDIYIIWEKKELNIKLTEVVREK</sequence>
<gene>
    <name evidence="11" type="ORF">FIE12Z_6899</name>
</gene>
<keyword evidence="10" id="KW-1133">Transmembrane helix</keyword>
<dbReference type="InterPro" id="IPR017972">
    <property type="entry name" value="Cyt_P450_CS"/>
</dbReference>
<dbReference type="Proteomes" id="UP000265631">
    <property type="component" value="Unassembled WGS sequence"/>
</dbReference>
<dbReference type="Pfam" id="PF00067">
    <property type="entry name" value="p450"/>
    <property type="match status" value="1"/>
</dbReference>
<dbReference type="InterPro" id="IPR036396">
    <property type="entry name" value="Cyt_P450_sf"/>
</dbReference>
<keyword evidence="10" id="KW-0812">Transmembrane</keyword>
<dbReference type="InterPro" id="IPR001128">
    <property type="entry name" value="Cyt_P450"/>
</dbReference>
<keyword evidence="5 9" id="KW-0560">Oxidoreductase</keyword>
<dbReference type="GO" id="GO:0009403">
    <property type="term" value="P:toxin biosynthetic process"/>
    <property type="evidence" value="ECO:0007669"/>
    <property type="project" value="UniProtKB-ARBA"/>
</dbReference>
<dbReference type="AlphaFoldDB" id="A0A395MLM7"/>
<comment type="caution">
    <text evidence="11">The sequence shown here is derived from an EMBL/GenBank/DDBJ whole genome shotgun (WGS) entry which is preliminary data.</text>
</comment>
<dbReference type="SUPFAM" id="SSF48264">
    <property type="entry name" value="Cytochrome P450"/>
    <property type="match status" value="1"/>
</dbReference>
<comment type="similarity">
    <text evidence="2 9">Belongs to the cytochrome P450 family.</text>
</comment>
<evidence type="ECO:0000256" key="10">
    <source>
        <dbReference type="SAM" id="Phobius"/>
    </source>
</evidence>
<accession>A0A395MLM7</accession>
<comment type="cofactor">
    <cofactor evidence="1 8">
        <name>heme</name>
        <dbReference type="ChEBI" id="CHEBI:30413"/>
    </cofactor>
</comment>
<keyword evidence="6 8" id="KW-0408">Iron</keyword>
<dbReference type="CDD" id="cd11058">
    <property type="entry name" value="CYP60B-like"/>
    <property type="match status" value="1"/>
</dbReference>
<organism evidence="11 12">
    <name type="scientific">Fusarium flagelliforme</name>
    <dbReference type="NCBI Taxonomy" id="2675880"/>
    <lineage>
        <taxon>Eukaryota</taxon>
        <taxon>Fungi</taxon>
        <taxon>Dikarya</taxon>
        <taxon>Ascomycota</taxon>
        <taxon>Pezizomycotina</taxon>
        <taxon>Sordariomycetes</taxon>
        <taxon>Hypocreomycetidae</taxon>
        <taxon>Hypocreales</taxon>
        <taxon>Nectriaceae</taxon>
        <taxon>Fusarium</taxon>
        <taxon>Fusarium incarnatum-equiseti species complex</taxon>
    </lineage>
</organism>
<proteinExistence type="inferred from homology"/>
<dbReference type="InterPro" id="IPR050121">
    <property type="entry name" value="Cytochrome_P450_monoxygenase"/>
</dbReference>
<dbReference type="FunFam" id="1.10.630.10:FF:000047">
    <property type="entry name" value="Cytochrome P450 monooxygenase"/>
    <property type="match status" value="1"/>
</dbReference>
<keyword evidence="3 8" id="KW-0349">Heme</keyword>
<keyword evidence="12" id="KW-1185">Reference proteome</keyword>
<dbReference type="STRING" id="2594813.A0A395MLM7"/>
<feature type="transmembrane region" description="Helical" evidence="10">
    <location>
        <begin position="12"/>
        <end position="31"/>
    </location>
</feature>
<dbReference type="PROSITE" id="PS00086">
    <property type="entry name" value="CYTOCHROME_P450"/>
    <property type="match status" value="1"/>
</dbReference>
<evidence type="ECO:0000256" key="4">
    <source>
        <dbReference type="ARBA" id="ARBA00022723"/>
    </source>
</evidence>
<evidence type="ECO:0000256" key="2">
    <source>
        <dbReference type="ARBA" id="ARBA00010617"/>
    </source>
</evidence>
<keyword evidence="7 9" id="KW-0503">Monooxygenase</keyword>
<name>A0A395MLM7_9HYPO</name>
<evidence type="ECO:0000256" key="1">
    <source>
        <dbReference type="ARBA" id="ARBA00001971"/>
    </source>
</evidence>
<keyword evidence="4 8" id="KW-0479">Metal-binding</keyword>
<evidence type="ECO:0000256" key="5">
    <source>
        <dbReference type="ARBA" id="ARBA00023002"/>
    </source>
</evidence>
<evidence type="ECO:0000256" key="8">
    <source>
        <dbReference type="PIRSR" id="PIRSR602401-1"/>
    </source>
</evidence>
<reference evidence="11 12" key="1">
    <citation type="journal article" date="2018" name="PLoS Pathog.">
        <title>Evolution of structural diversity of trichothecenes, a family of toxins produced by plant pathogenic and entomopathogenic fungi.</title>
        <authorList>
            <person name="Proctor R.H."/>
            <person name="McCormick S.P."/>
            <person name="Kim H.S."/>
            <person name="Cardoza R.E."/>
            <person name="Stanley A.M."/>
            <person name="Lindo L."/>
            <person name="Kelly A."/>
            <person name="Brown D.W."/>
            <person name="Lee T."/>
            <person name="Vaughan M.M."/>
            <person name="Alexander N.J."/>
            <person name="Busman M."/>
            <person name="Gutierrez S."/>
        </authorList>
    </citation>
    <scope>NUCLEOTIDE SEQUENCE [LARGE SCALE GENOMIC DNA]</scope>
    <source>
        <strain evidence="11 12">NRRL 13405</strain>
    </source>
</reference>
<dbReference type="GO" id="GO:0004497">
    <property type="term" value="F:monooxygenase activity"/>
    <property type="evidence" value="ECO:0007669"/>
    <property type="project" value="UniProtKB-KW"/>
</dbReference>
<dbReference type="InterPro" id="IPR002401">
    <property type="entry name" value="Cyt_P450_E_grp-I"/>
</dbReference>
<dbReference type="GO" id="GO:0020037">
    <property type="term" value="F:heme binding"/>
    <property type="evidence" value="ECO:0007669"/>
    <property type="project" value="InterPro"/>
</dbReference>
<evidence type="ECO:0000256" key="6">
    <source>
        <dbReference type="ARBA" id="ARBA00023004"/>
    </source>
</evidence>
<dbReference type="GO" id="GO:0005506">
    <property type="term" value="F:iron ion binding"/>
    <property type="evidence" value="ECO:0007669"/>
    <property type="project" value="InterPro"/>
</dbReference>
<evidence type="ECO:0000256" key="9">
    <source>
        <dbReference type="RuleBase" id="RU000461"/>
    </source>
</evidence>
<evidence type="ECO:0000313" key="11">
    <source>
        <dbReference type="EMBL" id="RFN48844.1"/>
    </source>
</evidence>